<proteinExistence type="predicted"/>
<comment type="caution">
    <text evidence="1">The sequence shown here is derived from an EMBL/GenBank/DDBJ whole genome shotgun (WGS) entry which is preliminary data.</text>
</comment>
<dbReference type="Gene3D" id="3.40.1760.20">
    <property type="match status" value="1"/>
</dbReference>
<protein>
    <submittedName>
        <fullName evidence="1">Uncharacterized protein</fullName>
    </submittedName>
</protein>
<evidence type="ECO:0000313" key="1">
    <source>
        <dbReference type="EMBL" id="RZQ51876.1"/>
    </source>
</evidence>
<accession>A0A4Q7IKV0</accession>
<dbReference type="RefSeq" id="WP_130256731.1">
    <property type="nucleotide sequence ID" value="NZ_PPSX01000072.1"/>
</dbReference>
<organism evidence="1 2">
    <name type="scientific">Pseudoalteromonas phenolica</name>
    <dbReference type="NCBI Taxonomy" id="161398"/>
    <lineage>
        <taxon>Bacteria</taxon>
        <taxon>Pseudomonadati</taxon>
        <taxon>Pseudomonadota</taxon>
        <taxon>Gammaproteobacteria</taxon>
        <taxon>Alteromonadales</taxon>
        <taxon>Pseudoalteromonadaceae</taxon>
        <taxon>Pseudoalteromonas</taxon>
    </lineage>
</organism>
<sequence length="120" mass="14178">MSRKLFITAYDEDEWPMDTMYYATQNPNANNVLVLEAEELSWFLNTTFIQKIDKQNESEICLGEDDWIPIKETKEACIKIIEKWLDTSDDVRYPLVVNKLLILFKQSIDDEQVAVCFIYQ</sequence>
<dbReference type="EMBL" id="PPSX01000072">
    <property type="protein sequence ID" value="RZQ51876.1"/>
    <property type="molecule type" value="Genomic_DNA"/>
</dbReference>
<gene>
    <name evidence="1" type="ORF">C1E23_17135</name>
</gene>
<evidence type="ECO:0000313" key="2">
    <source>
        <dbReference type="Proteomes" id="UP000291338"/>
    </source>
</evidence>
<dbReference type="Proteomes" id="UP000291338">
    <property type="component" value="Unassembled WGS sequence"/>
</dbReference>
<reference evidence="1 2" key="1">
    <citation type="submission" date="2018-01" db="EMBL/GenBank/DDBJ databases">
        <title>Co-occurrence of chitin degradation, pigmentation and bioactivity in marine Pseudoalteromonas.</title>
        <authorList>
            <person name="Paulsen S."/>
            <person name="Gram L."/>
            <person name="Machado H."/>
        </authorList>
    </citation>
    <scope>NUCLEOTIDE SEQUENCE [LARGE SCALE GENOMIC DNA]</scope>
    <source>
        <strain evidence="1 2">S3898</strain>
    </source>
</reference>
<dbReference type="InterPro" id="IPR038223">
    <property type="entry name" value="DMP12_sf"/>
</dbReference>
<name>A0A4Q7IKV0_9GAMM</name>
<dbReference type="AlphaFoldDB" id="A0A4Q7IKV0"/>